<dbReference type="InterPro" id="IPR037455">
    <property type="entry name" value="LucA/IucC-like"/>
</dbReference>
<evidence type="ECO:0000313" key="2">
    <source>
        <dbReference type="EMBL" id="GAL20504.1"/>
    </source>
</evidence>
<protein>
    <submittedName>
        <fullName evidence="2">Citrate:6-N-acetyl-6-N-hydroxy-L-lysine ligase alpha subunit aerobactin biosynthesis protein IucA</fullName>
    </submittedName>
</protein>
<comment type="caution">
    <text evidence="2">The sequence shown here is derived from an EMBL/GenBank/DDBJ whole genome shotgun (WGS) entry which is preliminary data.</text>
</comment>
<keyword evidence="2" id="KW-0436">Ligase</keyword>
<dbReference type="PANTHER" id="PTHR34384">
    <property type="entry name" value="L-2,3-DIAMINOPROPANOATE--CITRATE LIGASE"/>
    <property type="match status" value="1"/>
</dbReference>
<dbReference type="STRING" id="990268.JCM19235_3506"/>
<dbReference type="PANTHER" id="PTHR34384:SF6">
    <property type="entry name" value="STAPHYLOFERRIN B SYNTHASE"/>
    <property type="match status" value="1"/>
</dbReference>
<name>A0A090S215_9VIBR</name>
<sequence>MNNQRWEVANQKLMAKAFSELDFEDLFEFDTQVQTKGDIENIEIVLNGHRWSYRAKQSIWGMRNPIAGSIKCNDKNNPTISQLLIDLQKTVSINDIDLSGLLEEIQQTLFSEIRRLEILDKVTTQDIVYCSETQRQKYLDAHPKIIANKGRLGWGEAELEQYSPETSEGFQLRYIAIKKHLCHFGFRSDLTSLDVLRKTMSEQDYSDLIAKLPNHGLNEYLVLAIHPWQYQRFITIQFQEYLQNEDIIDLGLIGKSWIPQQSIRTLSTLDHSVAYDVKTALTILNTSCYRGIPGKYIQQGPEISKWLANIANTDPLLKKTAFMFNKS</sequence>
<feature type="domain" description="Aerobactin siderophore biosynthesis IucA/IucC N-terminal" evidence="1">
    <location>
        <begin position="136"/>
        <end position="322"/>
    </location>
</feature>
<proteinExistence type="predicted"/>
<dbReference type="Gene3D" id="3.30.310.280">
    <property type="match status" value="1"/>
</dbReference>
<evidence type="ECO:0000313" key="3">
    <source>
        <dbReference type="Proteomes" id="UP000029228"/>
    </source>
</evidence>
<dbReference type="AlphaFoldDB" id="A0A090S215"/>
<dbReference type="InterPro" id="IPR007310">
    <property type="entry name" value="Aerobactin_biosyn_IucA/IucC_N"/>
</dbReference>
<organism evidence="2 3">
    <name type="scientific">Vibrio maritimus</name>
    <dbReference type="NCBI Taxonomy" id="990268"/>
    <lineage>
        <taxon>Bacteria</taxon>
        <taxon>Pseudomonadati</taxon>
        <taxon>Pseudomonadota</taxon>
        <taxon>Gammaproteobacteria</taxon>
        <taxon>Vibrionales</taxon>
        <taxon>Vibrionaceae</taxon>
        <taxon>Vibrio</taxon>
    </lineage>
</organism>
<dbReference type="GO" id="GO:0016874">
    <property type="term" value="F:ligase activity"/>
    <property type="evidence" value="ECO:0007669"/>
    <property type="project" value="UniProtKB-KW"/>
</dbReference>
<reference evidence="2 3" key="2">
    <citation type="submission" date="2014-09" db="EMBL/GenBank/DDBJ databases">
        <authorList>
            <consortium name="NBRP consortium"/>
            <person name="Sawabe T."/>
            <person name="Meirelles P."/>
            <person name="Nakanishi M."/>
            <person name="Sayaka M."/>
            <person name="Hattori M."/>
            <person name="Ohkuma M."/>
        </authorList>
    </citation>
    <scope>NUCLEOTIDE SEQUENCE [LARGE SCALE GENOMIC DNA]</scope>
    <source>
        <strain evidence="3">JCM19235</strain>
    </source>
</reference>
<keyword evidence="3" id="KW-1185">Reference proteome</keyword>
<dbReference type="Gene3D" id="6.10.250.3370">
    <property type="match status" value="1"/>
</dbReference>
<dbReference type="Pfam" id="PF04183">
    <property type="entry name" value="IucA_IucC"/>
    <property type="match status" value="1"/>
</dbReference>
<dbReference type="Proteomes" id="UP000029228">
    <property type="component" value="Unassembled WGS sequence"/>
</dbReference>
<reference evidence="2 3" key="1">
    <citation type="submission" date="2014-09" db="EMBL/GenBank/DDBJ databases">
        <title>Vibrio maritimus JCM 19235. (C45) whole genome shotgun sequence.</title>
        <authorList>
            <person name="Sawabe T."/>
            <person name="Meirelles P."/>
            <person name="Nakanishi M."/>
            <person name="Sayaka M."/>
            <person name="Hattori M."/>
            <person name="Ohkuma M."/>
        </authorList>
    </citation>
    <scope>NUCLEOTIDE SEQUENCE [LARGE SCALE GENOMIC DNA]</scope>
    <source>
        <strain evidence="3">JCM19235</strain>
    </source>
</reference>
<dbReference type="GO" id="GO:0019290">
    <property type="term" value="P:siderophore biosynthetic process"/>
    <property type="evidence" value="ECO:0007669"/>
    <property type="project" value="InterPro"/>
</dbReference>
<accession>A0A090S215</accession>
<evidence type="ECO:0000259" key="1">
    <source>
        <dbReference type="Pfam" id="PF04183"/>
    </source>
</evidence>
<dbReference type="EMBL" id="BBMR01000006">
    <property type="protein sequence ID" value="GAL20504.1"/>
    <property type="molecule type" value="Genomic_DNA"/>
</dbReference>
<gene>
    <name evidence="2" type="ORF">JCM19235_3506</name>
</gene>